<protein>
    <submittedName>
        <fullName evidence="3">Multidrug efflux pump subunit AcrA (Membrane-fusion protein)</fullName>
    </submittedName>
</protein>
<keyword evidence="1" id="KW-0175">Coiled coil</keyword>
<reference evidence="3 4" key="1">
    <citation type="submission" date="2017-05" db="EMBL/GenBank/DDBJ databases">
        <authorList>
            <person name="Varghese N."/>
            <person name="Submissions S."/>
        </authorList>
    </citation>
    <scope>NUCLEOTIDE SEQUENCE [LARGE SCALE GENOMIC DNA]</scope>
    <source>
        <strain evidence="3 4">DSM 15360</strain>
    </source>
</reference>
<dbReference type="Gene3D" id="2.40.30.170">
    <property type="match status" value="1"/>
</dbReference>
<accession>A0ABY1NXL6</accession>
<feature type="domain" description="CusB-like beta-barrel" evidence="2">
    <location>
        <begin position="253"/>
        <end position="324"/>
    </location>
</feature>
<dbReference type="Pfam" id="PF25954">
    <property type="entry name" value="Beta-barrel_RND_2"/>
    <property type="match status" value="1"/>
</dbReference>
<proteinExistence type="predicted"/>
<evidence type="ECO:0000259" key="2">
    <source>
        <dbReference type="Pfam" id="PF25954"/>
    </source>
</evidence>
<dbReference type="PANTHER" id="PTHR30469">
    <property type="entry name" value="MULTIDRUG RESISTANCE PROTEIN MDTA"/>
    <property type="match status" value="1"/>
</dbReference>
<gene>
    <name evidence="3" type="ORF">SAMN06265367_103166</name>
</gene>
<dbReference type="InterPro" id="IPR058792">
    <property type="entry name" value="Beta-barrel_RND_2"/>
</dbReference>
<dbReference type="Proteomes" id="UP001157915">
    <property type="component" value="Unassembled WGS sequence"/>
</dbReference>
<organism evidence="3 4">
    <name type="scientific">Algoriphagus winogradskyi</name>
    <dbReference type="NCBI Taxonomy" id="237017"/>
    <lineage>
        <taxon>Bacteria</taxon>
        <taxon>Pseudomonadati</taxon>
        <taxon>Bacteroidota</taxon>
        <taxon>Cytophagia</taxon>
        <taxon>Cytophagales</taxon>
        <taxon>Cyclobacteriaceae</taxon>
        <taxon>Algoriphagus</taxon>
    </lineage>
</organism>
<name>A0ABY1NXL6_9BACT</name>
<dbReference type="Gene3D" id="2.40.50.100">
    <property type="match status" value="1"/>
</dbReference>
<feature type="coiled-coil region" evidence="1">
    <location>
        <begin position="104"/>
        <end position="141"/>
    </location>
</feature>
<keyword evidence="4" id="KW-1185">Reference proteome</keyword>
<sequence>MNHFHSFIQRILMKILQIKNPNCLSLFSVLPLSVIFLSCGSDSREPIQPEITGITESVYASGNIKAVDQYDAFTNASGPIQEIFVEEGDSVSIGTPLLAVFSEREKLSRENAEIAKAYAGLQENQSKLKDLQLTIDLAKSKMQNDSLLYVRQKNLHDQNIGTEVEFEQRRLNWENSKTAYESSVIRYNDLKREIQFNSSSASKNLAISKVLESDYVLKSKINGKVYSILKEKGEMVTPQVALAVLGSANDFILELQVDEYDISKVKLGQIVSVSMDSYKGQTFEAEVSKIYPIMDTQTKSFKVEAAFTKAPPQLYPNLSLEANIITKVREKALVIPRTYLIADSLLISENEDTLAVKVGIRNYQFAEILEGITSETRIIKPGL</sequence>
<evidence type="ECO:0000256" key="1">
    <source>
        <dbReference type="SAM" id="Coils"/>
    </source>
</evidence>
<evidence type="ECO:0000313" key="3">
    <source>
        <dbReference type="EMBL" id="SMP20638.1"/>
    </source>
</evidence>
<evidence type="ECO:0000313" key="4">
    <source>
        <dbReference type="Proteomes" id="UP001157915"/>
    </source>
</evidence>
<comment type="caution">
    <text evidence="3">The sequence shown here is derived from an EMBL/GenBank/DDBJ whole genome shotgun (WGS) entry which is preliminary data.</text>
</comment>
<dbReference type="EMBL" id="FXUA01000003">
    <property type="protein sequence ID" value="SMP20638.1"/>
    <property type="molecule type" value="Genomic_DNA"/>
</dbReference>
<dbReference type="SUPFAM" id="SSF111369">
    <property type="entry name" value="HlyD-like secretion proteins"/>
    <property type="match status" value="1"/>
</dbReference>
<dbReference type="PANTHER" id="PTHR30469:SF15">
    <property type="entry name" value="HLYD FAMILY OF SECRETION PROTEINS"/>
    <property type="match status" value="1"/>
</dbReference>